<comment type="caution">
    <text evidence="1">The sequence shown here is derived from an EMBL/GenBank/DDBJ whole genome shotgun (WGS) entry which is preliminary data.</text>
</comment>
<dbReference type="EMBL" id="CM044702">
    <property type="protein sequence ID" value="KAI5678249.1"/>
    <property type="molecule type" value="Genomic_DNA"/>
</dbReference>
<sequence length="338" mass="37402">MKMQMISSSCRALLPSASLMASSLPRCTGKRAVCEWPGMRQLSIRKHLLYGVVRLFSMPFETLRGVSRILGVSHLCSVANMSSSLQIELVPCLRDNYAYLLHDMDTGTVGVVDPSEAVPVIEVLDRTKRNLNYILNTHHHNDHTGGNMELKERYGAKVIGSGIDRDRIPGIDIGLNDGDKWMFANHEVLIVDTPGHTRGHISFYFPGSKSIFTGDTLFSLSCGKLFEGTPEQMVSSLKKIMALPNDTKIYCGHEYTLSNSKFALSIEPGNKELRSYAAQVAHLHNKGLPTVPTTLEKEKSCNPFLRTSSIEIRQSLNIPPTANDAEALGVIRQAKDNF</sequence>
<proteinExistence type="predicted"/>
<reference evidence="2" key="1">
    <citation type="journal article" date="2023" name="Nat. Plants">
        <title>Single-cell RNA sequencing provides a high-resolution roadmap for understanding the multicellular compartmentation of specialized metabolism.</title>
        <authorList>
            <person name="Sun S."/>
            <person name="Shen X."/>
            <person name="Li Y."/>
            <person name="Li Y."/>
            <person name="Wang S."/>
            <person name="Li R."/>
            <person name="Zhang H."/>
            <person name="Shen G."/>
            <person name="Guo B."/>
            <person name="Wei J."/>
            <person name="Xu J."/>
            <person name="St-Pierre B."/>
            <person name="Chen S."/>
            <person name="Sun C."/>
        </authorList>
    </citation>
    <scope>NUCLEOTIDE SEQUENCE [LARGE SCALE GENOMIC DNA]</scope>
</reference>
<accession>A0ACC0C053</accession>
<evidence type="ECO:0000313" key="2">
    <source>
        <dbReference type="Proteomes" id="UP001060085"/>
    </source>
</evidence>
<organism evidence="1 2">
    <name type="scientific">Catharanthus roseus</name>
    <name type="common">Madagascar periwinkle</name>
    <name type="synonym">Vinca rosea</name>
    <dbReference type="NCBI Taxonomy" id="4058"/>
    <lineage>
        <taxon>Eukaryota</taxon>
        <taxon>Viridiplantae</taxon>
        <taxon>Streptophyta</taxon>
        <taxon>Embryophyta</taxon>
        <taxon>Tracheophyta</taxon>
        <taxon>Spermatophyta</taxon>
        <taxon>Magnoliopsida</taxon>
        <taxon>eudicotyledons</taxon>
        <taxon>Gunneridae</taxon>
        <taxon>Pentapetalae</taxon>
        <taxon>asterids</taxon>
        <taxon>lamiids</taxon>
        <taxon>Gentianales</taxon>
        <taxon>Apocynaceae</taxon>
        <taxon>Rauvolfioideae</taxon>
        <taxon>Vinceae</taxon>
        <taxon>Catharanthinae</taxon>
        <taxon>Catharanthus</taxon>
    </lineage>
</organism>
<evidence type="ECO:0000313" key="1">
    <source>
        <dbReference type="EMBL" id="KAI5678249.1"/>
    </source>
</evidence>
<protein>
    <submittedName>
        <fullName evidence="1">Uncharacterized protein</fullName>
    </submittedName>
</protein>
<keyword evidence="2" id="KW-1185">Reference proteome</keyword>
<name>A0ACC0C053_CATRO</name>
<dbReference type="Proteomes" id="UP001060085">
    <property type="component" value="Linkage Group LG02"/>
</dbReference>
<gene>
    <name evidence="1" type="ORF">M9H77_09199</name>
</gene>